<dbReference type="PANTHER" id="PTHR27008">
    <property type="entry name" value="OS04G0122200 PROTEIN"/>
    <property type="match status" value="1"/>
</dbReference>
<dbReference type="InterPro" id="IPR051809">
    <property type="entry name" value="Plant_receptor-like_S/T_kinase"/>
</dbReference>
<dbReference type="Pfam" id="PF00560">
    <property type="entry name" value="LRR_1"/>
    <property type="match status" value="2"/>
</dbReference>
<feature type="transmembrane region" description="Helical" evidence="8">
    <location>
        <begin position="250"/>
        <end position="270"/>
    </location>
</feature>
<comment type="subcellular location">
    <subcellularLocation>
        <location evidence="1">Membrane</location>
    </subcellularLocation>
</comment>
<keyword evidence="3 8" id="KW-0812">Transmembrane</keyword>
<comment type="caution">
    <text evidence="9">The sequence shown here is derived from an EMBL/GenBank/DDBJ whole genome shotgun (WGS) entry which is preliminary data.</text>
</comment>
<dbReference type="Gene3D" id="3.80.10.10">
    <property type="entry name" value="Ribonuclease Inhibitor"/>
    <property type="match status" value="3"/>
</dbReference>
<dbReference type="EMBL" id="CAICTM010000099">
    <property type="protein sequence ID" value="CAB9501102.1"/>
    <property type="molecule type" value="Genomic_DNA"/>
</dbReference>
<proteinExistence type="predicted"/>
<dbReference type="PRINTS" id="PR00019">
    <property type="entry name" value="LEURICHRPT"/>
</dbReference>
<dbReference type="SMART" id="SM00369">
    <property type="entry name" value="LRR_TYP"/>
    <property type="match status" value="4"/>
</dbReference>
<evidence type="ECO:0000256" key="3">
    <source>
        <dbReference type="ARBA" id="ARBA00022692"/>
    </source>
</evidence>
<reference evidence="9" key="1">
    <citation type="submission" date="2020-06" db="EMBL/GenBank/DDBJ databases">
        <authorList>
            <consortium name="Plant Systems Biology data submission"/>
        </authorList>
    </citation>
    <scope>NUCLEOTIDE SEQUENCE</scope>
    <source>
        <strain evidence="9">D6</strain>
    </source>
</reference>
<keyword evidence="6 8" id="KW-0472">Membrane</keyword>
<dbReference type="InterPro" id="IPR032675">
    <property type="entry name" value="LRR_dom_sf"/>
</dbReference>
<organism evidence="9 10">
    <name type="scientific">Seminavis robusta</name>
    <dbReference type="NCBI Taxonomy" id="568900"/>
    <lineage>
        <taxon>Eukaryota</taxon>
        <taxon>Sar</taxon>
        <taxon>Stramenopiles</taxon>
        <taxon>Ochrophyta</taxon>
        <taxon>Bacillariophyta</taxon>
        <taxon>Bacillariophyceae</taxon>
        <taxon>Bacillariophycidae</taxon>
        <taxon>Naviculales</taxon>
        <taxon>Naviculaceae</taxon>
        <taxon>Seminavis</taxon>
    </lineage>
</organism>
<keyword evidence="4" id="KW-0677">Repeat</keyword>
<feature type="region of interest" description="Disordered" evidence="7">
    <location>
        <begin position="34"/>
        <end position="77"/>
    </location>
</feature>
<gene>
    <name evidence="9" type="ORF">SEMRO_100_G051080.1</name>
</gene>
<dbReference type="PANTHER" id="PTHR27008:SF42">
    <property type="entry name" value="LEUCINE-RICH REPEAT PROTEIN KINASE FAMILY PROTEIN"/>
    <property type="match status" value="1"/>
</dbReference>
<evidence type="ECO:0000256" key="6">
    <source>
        <dbReference type="ARBA" id="ARBA00023136"/>
    </source>
</evidence>
<evidence type="ECO:0000256" key="4">
    <source>
        <dbReference type="ARBA" id="ARBA00022737"/>
    </source>
</evidence>
<dbReference type="SUPFAM" id="SSF52058">
    <property type="entry name" value="L domain-like"/>
    <property type="match status" value="1"/>
</dbReference>
<dbReference type="AlphaFoldDB" id="A0A9N8H604"/>
<dbReference type="Proteomes" id="UP001153069">
    <property type="component" value="Unassembled WGS sequence"/>
</dbReference>
<protein>
    <submittedName>
        <fullName evidence="9">Leucine Rich Repeat</fullName>
    </submittedName>
</protein>
<dbReference type="FunFam" id="3.80.10.10:FF:000095">
    <property type="entry name" value="LRR receptor-like serine/threonine-protein kinase GSO1"/>
    <property type="match status" value="1"/>
</dbReference>
<dbReference type="InterPro" id="IPR001611">
    <property type="entry name" value="Leu-rich_rpt"/>
</dbReference>
<evidence type="ECO:0000256" key="7">
    <source>
        <dbReference type="SAM" id="MobiDB-lite"/>
    </source>
</evidence>
<keyword evidence="5 8" id="KW-1133">Transmembrane helix</keyword>
<evidence type="ECO:0000313" key="9">
    <source>
        <dbReference type="EMBL" id="CAB9501102.1"/>
    </source>
</evidence>
<keyword evidence="10" id="KW-1185">Reference proteome</keyword>
<evidence type="ECO:0000256" key="1">
    <source>
        <dbReference type="ARBA" id="ARBA00004370"/>
    </source>
</evidence>
<evidence type="ECO:0000256" key="5">
    <source>
        <dbReference type="ARBA" id="ARBA00022989"/>
    </source>
</evidence>
<dbReference type="OrthoDB" id="49138at2759"/>
<feature type="region of interest" description="Disordered" evidence="7">
    <location>
        <begin position="97"/>
        <end position="120"/>
    </location>
</feature>
<dbReference type="InterPro" id="IPR003591">
    <property type="entry name" value="Leu-rich_rpt_typical-subtyp"/>
</dbReference>
<evidence type="ECO:0000313" key="10">
    <source>
        <dbReference type="Proteomes" id="UP001153069"/>
    </source>
</evidence>
<accession>A0A9N8H604</accession>
<dbReference type="GO" id="GO:0016020">
    <property type="term" value="C:membrane"/>
    <property type="evidence" value="ECO:0007669"/>
    <property type="project" value="UniProtKB-SubCell"/>
</dbReference>
<feature type="compositionally biased region" description="Polar residues" evidence="7">
    <location>
        <begin position="40"/>
        <end position="51"/>
    </location>
</feature>
<evidence type="ECO:0000256" key="2">
    <source>
        <dbReference type="ARBA" id="ARBA00022614"/>
    </source>
</evidence>
<keyword evidence="2" id="KW-0433">Leucine-rich repeat</keyword>
<evidence type="ECO:0000256" key="8">
    <source>
        <dbReference type="SAM" id="Phobius"/>
    </source>
</evidence>
<name>A0A9N8H604_9STRA</name>
<feature type="region of interest" description="Disordered" evidence="7">
    <location>
        <begin position="193"/>
        <end position="225"/>
    </location>
</feature>
<sequence>MMKAAQRKVESKGTASCGDDDLDFLIEVVQKRSEEARATIDTSTGTSTQPKQGEERTDCDLPVSKKTTNKKPEGDVTEPLKVSAGVLVTGAAINSKSDALPSQMDDCHSKGGTGRKSDQSSNLLHRILEESHTNGEWIQNLEDQEEGGANTTILARRSRLNNLVAPGAYAYSPGGLDSPNTSLDYGSVTSPEIATEDEGTSTGVSVDDSQLAKARPVQEDDLETAQPVRLQDLNTGTSNSPLKEVLQKGAILLILVSVALGIVILVVLLLRGDSDDTTLVPLHQDDTLTISPTGYSQDSHIMSLLPEYTVREIQQKPDSPQALALDWILSEKSLSNYTDERIIQRYSLAALFYATNGPSSWVYNSGWLSDSHECTWDMSAAAFEGYFGYQFYSPCLLDGTNASGPGEVYQYLHLEGNGLRGTLPEELYLLSNLRDLNMGLNNGLEGTLSTRVGQLTGLQVLSFATSPISGTIPTQISQTAVSFLYLFNCRLEGSIPSELGLLSSLIEVDLAEQLLSSSIPSELGLLHQNLEVLFIGDQGLTGEIPNELGSLTALKEFGLSNNLLTGTLSSELGLLRKAHYFSTAGNQISSSIPSEFGLLSSLIQLDLSSNHLSSTLPVELGQLAAMPPIKSYDSYHFNPPREAGKLVRLRLAENNLSGPLPSQIGLLTHLELIDLHENLLSSAIPSEFGLLSNLTTLNLANNSLSGTVDESLCFFSSVAFDCSSDFCGCNCTCESI</sequence>